<reference evidence="3" key="1">
    <citation type="submission" date="2016-10" db="EMBL/GenBank/DDBJ databases">
        <authorList>
            <person name="Varghese N."/>
            <person name="Submissions S."/>
        </authorList>
    </citation>
    <scope>NUCLEOTIDE SEQUENCE [LARGE SCALE GENOMIC DNA]</scope>
    <source>
        <strain evidence="3">CGMCC 1.3704</strain>
    </source>
</reference>
<organism evidence="2 3">
    <name type="scientific">Halobacillus dabanensis</name>
    <dbReference type="NCBI Taxonomy" id="240302"/>
    <lineage>
        <taxon>Bacteria</taxon>
        <taxon>Bacillati</taxon>
        <taxon>Bacillota</taxon>
        <taxon>Bacilli</taxon>
        <taxon>Bacillales</taxon>
        <taxon>Bacillaceae</taxon>
        <taxon>Halobacillus</taxon>
    </lineage>
</organism>
<feature type="compositionally biased region" description="Basic and acidic residues" evidence="1">
    <location>
        <begin position="71"/>
        <end position="86"/>
    </location>
</feature>
<dbReference type="STRING" id="240302.BN982_02460"/>
<gene>
    <name evidence="2" type="ORF">SAMN04487936_10517</name>
</gene>
<feature type="compositionally biased region" description="Basic and acidic residues" evidence="1">
    <location>
        <begin position="36"/>
        <end position="48"/>
    </location>
</feature>
<proteinExistence type="predicted"/>
<evidence type="ECO:0000313" key="2">
    <source>
        <dbReference type="EMBL" id="SFJ86985.1"/>
    </source>
</evidence>
<dbReference type="EMBL" id="FOSB01000005">
    <property type="protein sequence ID" value="SFJ86985.1"/>
    <property type="molecule type" value="Genomic_DNA"/>
</dbReference>
<sequence>MSKKNQKYTDFANVETQRNFLTSEEFPEGSYGNSIGKEKAVSNKDTPWKEGQQYYSNFAYENRNLHAGLPRQEDGAHPTHDDKNSESEDPYNEAPNEDNSQME</sequence>
<dbReference type="eggNOG" id="ENOG5032VKV">
    <property type="taxonomic scope" value="Bacteria"/>
</dbReference>
<dbReference type="OrthoDB" id="2376226at2"/>
<evidence type="ECO:0008006" key="4">
    <source>
        <dbReference type="Google" id="ProtNLM"/>
    </source>
</evidence>
<evidence type="ECO:0000256" key="1">
    <source>
        <dbReference type="SAM" id="MobiDB-lite"/>
    </source>
</evidence>
<dbReference type="AlphaFoldDB" id="A0A1I3UVB9"/>
<feature type="region of interest" description="Disordered" evidence="1">
    <location>
        <begin position="23"/>
        <end position="48"/>
    </location>
</feature>
<evidence type="ECO:0000313" key="3">
    <source>
        <dbReference type="Proteomes" id="UP000183557"/>
    </source>
</evidence>
<name>A0A1I3UVB9_HALDA</name>
<keyword evidence="3" id="KW-1185">Reference proteome</keyword>
<dbReference type="Proteomes" id="UP000183557">
    <property type="component" value="Unassembled WGS sequence"/>
</dbReference>
<dbReference type="RefSeq" id="WP_075036328.1">
    <property type="nucleotide sequence ID" value="NZ_FOSB01000005.1"/>
</dbReference>
<feature type="region of interest" description="Disordered" evidence="1">
    <location>
        <begin position="65"/>
        <end position="103"/>
    </location>
</feature>
<accession>A0A1I3UVB9</accession>
<protein>
    <recommendedName>
        <fullName evidence="4">Cytosolic protein</fullName>
    </recommendedName>
</protein>